<dbReference type="Proteomes" id="UP000011087">
    <property type="component" value="Unassembled WGS sequence"/>
</dbReference>
<dbReference type="RefSeq" id="XP_005830521.1">
    <property type="nucleotide sequence ID" value="XM_005830464.1"/>
</dbReference>
<dbReference type="HOGENOM" id="CLU_1450254_0_0_1"/>
<sequence>MVGRASITIPVAQEIFRFSQTNKAEAGPLDKWAPTQSSNALAAQYGITAKAVRDIWNKRTWVHATHTLWTEEEKNEHKVGENAKILRLKMLKKKMQTMAMRLSAAQSSVHRTIKAAKWKGDRNLDRAVHLGAFPKGLEGIIALVLVQLQARRCHGKEQLHGNVLGNQGKNNLSLQRSRRNRVRGKRL</sequence>
<organism evidence="2">
    <name type="scientific">Guillardia theta (strain CCMP2712)</name>
    <name type="common">Cryptophyte</name>
    <dbReference type="NCBI Taxonomy" id="905079"/>
    <lineage>
        <taxon>Eukaryota</taxon>
        <taxon>Cryptophyceae</taxon>
        <taxon>Pyrenomonadales</taxon>
        <taxon>Geminigeraceae</taxon>
        <taxon>Guillardia</taxon>
    </lineage>
</organism>
<proteinExistence type="predicted"/>
<feature type="region of interest" description="Disordered" evidence="1">
    <location>
        <begin position="160"/>
        <end position="187"/>
    </location>
</feature>
<evidence type="ECO:0000256" key="1">
    <source>
        <dbReference type="SAM" id="MobiDB-lite"/>
    </source>
</evidence>
<dbReference type="EnsemblProtists" id="EKX43541">
    <property type="protein sequence ID" value="EKX43541"/>
    <property type="gene ID" value="GUITHDRAFT_110347"/>
</dbReference>
<dbReference type="GeneID" id="17300217"/>
<reference evidence="4" key="2">
    <citation type="submission" date="2012-11" db="EMBL/GenBank/DDBJ databases">
        <authorList>
            <person name="Kuo A."/>
            <person name="Curtis B.A."/>
            <person name="Tanifuji G."/>
            <person name="Burki F."/>
            <person name="Gruber A."/>
            <person name="Irimia M."/>
            <person name="Maruyama S."/>
            <person name="Arias M.C."/>
            <person name="Ball S.G."/>
            <person name="Gile G.H."/>
            <person name="Hirakawa Y."/>
            <person name="Hopkins J.F."/>
            <person name="Rensing S.A."/>
            <person name="Schmutz J."/>
            <person name="Symeonidi A."/>
            <person name="Elias M."/>
            <person name="Eveleigh R.J."/>
            <person name="Herman E.K."/>
            <person name="Klute M.J."/>
            <person name="Nakayama T."/>
            <person name="Obornik M."/>
            <person name="Reyes-Prieto A."/>
            <person name="Armbrust E.V."/>
            <person name="Aves S.J."/>
            <person name="Beiko R.G."/>
            <person name="Coutinho P."/>
            <person name="Dacks J.B."/>
            <person name="Durnford D.G."/>
            <person name="Fast N.M."/>
            <person name="Green B.R."/>
            <person name="Grisdale C."/>
            <person name="Hempe F."/>
            <person name="Henrissat B."/>
            <person name="Hoppner M.P."/>
            <person name="Ishida K.-I."/>
            <person name="Kim E."/>
            <person name="Koreny L."/>
            <person name="Kroth P.G."/>
            <person name="Liu Y."/>
            <person name="Malik S.-B."/>
            <person name="Maier U.G."/>
            <person name="McRose D."/>
            <person name="Mock T."/>
            <person name="Neilson J.A."/>
            <person name="Onodera N.T."/>
            <person name="Poole A.M."/>
            <person name="Pritham E.J."/>
            <person name="Richards T.A."/>
            <person name="Rocap G."/>
            <person name="Roy S.W."/>
            <person name="Sarai C."/>
            <person name="Schaack S."/>
            <person name="Shirato S."/>
            <person name="Slamovits C.H."/>
            <person name="Spencer D.F."/>
            <person name="Suzuki S."/>
            <person name="Worden A.Z."/>
            <person name="Zauner S."/>
            <person name="Barry K."/>
            <person name="Bell C."/>
            <person name="Bharti A.K."/>
            <person name="Crow J.A."/>
            <person name="Grimwood J."/>
            <person name="Kramer R."/>
            <person name="Lindquist E."/>
            <person name="Lucas S."/>
            <person name="Salamov A."/>
            <person name="McFadden G.I."/>
            <person name="Lane C.E."/>
            <person name="Keeling P.J."/>
            <person name="Gray M.W."/>
            <person name="Grigoriev I.V."/>
            <person name="Archibald J.M."/>
        </authorList>
    </citation>
    <scope>NUCLEOTIDE SEQUENCE</scope>
    <source>
        <strain evidence="4">CCMP2712</strain>
    </source>
</reference>
<evidence type="ECO:0000313" key="3">
    <source>
        <dbReference type="EnsemblProtists" id="EKX43541"/>
    </source>
</evidence>
<reference evidence="3" key="3">
    <citation type="submission" date="2016-03" db="UniProtKB">
        <authorList>
            <consortium name="EnsemblProtists"/>
        </authorList>
    </citation>
    <scope>IDENTIFICATION</scope>
</reference>
<protein>
    <submittedName>
        <fullName evidence="2 3">Uncharacterized protein</fullName>
    </submittedName>
</protein>
<gene>
    <name evidence="2" type="ORF">GUITHDRAFT_110347</name>
</gene>
<dbReference type="AlphaFoldDB" id="L1J4V5"/>
<accession>L1J4V5</accession>
<name>L1J4V5_GUITC</name>
<evidence type="ECO:0000313" key="4">
    <source>
        <dbReference type="Proteomes" id="UP000011087"/>
    </source>
</evidence>
<dbReference type="EMBL" id="JH993009">
    <property type="protein sequence ID" value="EKX43541.1"/>
    <property type="molecule type" value="Genomic_DNA"/>
</dbReference>
<dbReference type="KEGG" id="gtt:GUITHDRAFT_110347"/>
<evidence type="ECO:0000313" key="2">
    <source>
        <dbReference type="EMBL" id="EKX43541.1"/>
    </source>
</evidence>
<keyword evidence="4" id="KW-1185">Reference proteome</keyword>
<feature type="compositionally biased region" description="Basic residues" evidence="1">
    <location>
        <begin position="176"/>
        <end position="187"/>
    </location>
</feature>
<reference evidence="2 4" key="1">
    <citation type="journal article" date="2012" name="Nature">
        <title>Algal genomes reveal evolutionary mosaicism and the fate of nucleomorphs.</title>
        <authorList>
            <consortium name="DOE Joint Genome Institute"/>
            <person name="Curtis B.A."/>
            <person name="Tanifuji G."/>
            <person name="Burki F."/>
            <person name="Gruber A."/>
            <person name="Irimia M."/>
            <person name="Maruyama S."/>
            <person name="Arias M.C."/>
            <person name="Ball S.G."/>
            <person name="Gile G.H."/>
            <person name="Hirakawa Y."/>
            <person name="Hopkins J.F."/>
            <person name="Kuo A."/>
            <person name="Rensing S.A."/>
            <person name="Schmutz J."/>
            <person name="Symeonidi A."/>
            <person name="Elias M."/>
            <person name="Eveleigh R.J."/>
            <person name="Herman E.K."/>
            <person name="Klute M.J."/>
            <person name="Nakayama T."/>
            <person name="Obornik M."/>
            <person name="Reyes-Prieto A."/>
            <person name="Armbrust E.V."/>
            <person name="Aves S.J."/>
            <person name="Beiko R.G."/>
            <person name="Coutinho P."/>
            <person name="Dacks J.B."/>
            <person name="Durnford D.G."/>
            <person name="Fast N.M."/>
            <person name="Green B.R."/>
            <person name="Grisdale C.J."/>
            <person name="Hempel F."/>
            <person name="Henrissat B."/>
            <person name="Hoppner M.P."/>
            <person name="Ishida K."/>
            <person name="Kim E."/>
            <person name="Koreny L."/>
            <person name="Kroth P.G."/>
            <person name="Liu Y."/>
            <person name="Malik S.B."/>
            <person name="Maier U.G."/>
            <person name="McRose D."/>
            <person name="Mock T."/>
            <person name="Neilson J.A."/>
            <person name="Onodera N.T."/>
            <person name="Poole A.M."/>
            <person name="Pritham E.J."/>
            <person name="Richards T.A."/>
            <person name="Rocap G."/>
            <person name="Roy S.W."/>
            <person name="Sarai C."/>
            <person name="Schaack S."/>
            <person name="Shirato S."/>
            <person name="Slamovits C.H."/>
            <person name="Spencer D.F."/>
            <person name="Suzuki S."/>
            <person name="Worden A.Z."/>
            <person name="Zauner S."/>
            <person name="Barry K."/>
            <person name="Bell C."/>
            <person name="Bharti A.K."/>
            <person name="Crow J.A."/>
            <person name="Grimwood J."/>
            <person name="Kramer R."/>
            <person name="Lindquist E."/>
            <person name="Lucas S."/>
            <person name="Salamov A."/>
            <person name="McFadden G.I."/>
            <person name="Lane C.E."/>
            <person name="Keeling P.J."/>
            <person name="Gray M.W."/>
            <person name="Grigoriev I.V."/>
            <person name="Archibald J.M."/>
        </authorList>
    </citation>
    <scope>NUCLEOTIDE SEQUENCE</scope>
    <source>
        <strain evidence="2 4">CCMP2712</strain>
    </source>
</reference>
<dbReference type="PaxDb" id="55529-EKX43541"/>